<protein>
    <submittedName>
        <fullName evidence="1">Uncharacterized protein</fullName>
    </submittedName>
</protein>
<proteinExistence type="predicted"/>
<organism evidence="1 2">
    <name type="scientific">Plasmopara halstedii</name>
    <name type="common">Downy mildew of sunflower</name>
    <dbReference type="NCBI Taxonomy" id="4781"/>
    <lineage>
        <taxon>Eukaryota</taxon>
        <taxon>Sar</taxon>
        <taxon>Stramenopiles</taxon>
        <taxon>Oomycota</taxon>
        <taxon>Peronosporomycetes</taxon>
        <taxon>Peronosporales</taxon>
        <taxon>Peronosporaceae</taxon>
        <taxon>Plasmopara</taxon>
    </lineage>
</organism>
<dbReference type="GeneID" id="36404108"/>
<dbReference type="Proteomes" id="UP000054928">
    <property type="component" value="Unassembled WGS sequence"/>
</dbReference>
<keyword evidence="2" id="KW-1185">Reference proteome</keyword>
<dbReference type="AlphaFoldDB" id="A0A0P1AEJ8"/>
<accession>A0A0P1AEJ8</accession>
<sequence>MRYDCWIVNIVCHVESKLRRIRNTEATDSVLRVMVDQLVDHFKLLLLLDVKPELSGRNFNSHLGEQSDDERLTNVDGCNCLLRISCHPSKKVGIIDTIKPPKRWQDLQIFETDIPRKLIS</sequence>
<name>A0A0P1AEJ8_PLAHL</name>
<evidence type="ECO:0000313" key="2">
    <source>
        <dbReference type="Proteomes" id="UP000054928"/>
    </source>
</evidence>
<reference evidence="2" key="1">
    <citation type="submission" date="2014-09" db="EMBL/GenBank/DDBJ databases">
        <authorList>
            <person name="Sharma Rahul"/>
            <person name="Thines Marco"/>
        </authorList>
    </citation>
    <scope>NUCLEOTIDE SEQUENCE [LARGE SCALE GENOMIC DNA]</scope>
</reference>
<evidence type="ECO:0000313" key="1">
    <source>
        <dbReference type="EMBL" id="CEG38988.1"/>
    </source>
</evidence>
<dbReference type="RefSeq" id="XP_024575357.1">
    <property type="nucleotide sequence ID" value="XM_024724486.1"/>
</dbReference>
<dbReference type="EMBL" id="CCYD01000349">
    <property type="protein sequence ID" value="CEG38988.1"/>
    <property type="molecule type" value="Genomic_DNA"/>
</dbReference>